<dbReference type="EMBL" id="NBTZ01000148">
    <property type="protein sequence ID" value="OTP67773.1"/>
    <property type="molecule type" value="Genomic_DNA"/>
</dbReference>
<dbReference type="Proteomes" id="UP000195221">
    <property type="component" value="Unassembled WGS sequence"/>
</dbReference>
<sequence length="382" mass="39896">MPYPASFSFYVPTAIEYGRGNLAKLPGFVRQLGGKRVLIVGDPGVKAAGIVDRVLDTLRVADIEAVAFTEVQSDPAVHSVTQGIALARNKSCDLIVGVGGGSALDTAKAIGLMLGNAGTIRDYVGIGKVPHAGAPVIAIPTTSGTGSELTIWSVLSDTEADIKISIGSVYNCPRIGLLDPELTRSLPASITAATGMDALTHAIESCVNTANQPMTEALAHQAISLIGRSLRRATLHGDDIDARGDMLLASAMAGIAFNATRLGLVHAFALPLGNKFGIAHGLVNAIMLPAVIAYNASSNVEGYAKVAALLGESTADRTAHAVLELRRDIGITQTLADFGVREHRFDEIIDEAMQSGNVAVNPRYPSREDMTALLRHGMAGTI</sequence>
<evidence type="ECO:0000259" key="4">
    <source>
        <dbReference type="Pfam" id="PF00465"/>
    </source>
</evidence>
<comment type="cofactor">
    <cofactor evidence="1">
        <name>Fe cation</name>
        <dbReference type="ChEBI" id="CHEBI:24875"/>
    </cofactor>
</comment>
<keyword evidence="3" id="KW-0560">Oxidoreductase</keyword>
<feature type="domain" description="Alcohol dehydrogenase iron-type/glycerol dehydrogenase GldA" evidence="4">
    <location>
        <begin position="12"/>
        <end position="180"/>
    </location>
</feature>
<organism evidence="6 7">
    <name type="scientific">Caballeronia sordidicola</name>
    <name type="common">Burkholderia sordidicola</name>
    <dbReference type="NCBI Taxonomy" id="196367"/>
    <lineage>
        <taxon>Bacteria</taxon>
        <taxon>Pseudomonadati</taxon>
        <taxon>Pseudomonadota</taxon>
        <taxon>Betaproteobacteria</taxon>
        <taxon>Burkholderiales</taxon>
        <taxon>Burkholderiaceae</taxon>
        <taxon>Caballeronia</taxon>
    </lineage>
</organism>
<dbReference type="SUPFAM" id="SSF56796">
    <property type="entry name" value="Dehydroquinate synthase-like"/>
    <property type="match status" value="1"/>
</dbReference>
<dbReference type="AlphaFoldDB" id="A0A242M9D6"/>
<gene>
    <name evidence="6" type="ORF">PAMC26577_35915</name>
</gene>
<dbReference type="GO" id="GO:0046872">
    <property type="term" value="F:metal ion binding"/>
    <property type="evidence" value="ECO:0007669"/>
    <property type="project" value="InterPro"/>
</dbReference>
<dbReference type="InterPro" id="IPR039697">
    <property type="entry name" value="Alcohol_dehydrogenase_Fe"/>
</dbReference>
<dbReference type="FunFam" id="3.40.50.1970:FF:000003">
    <property type="entry name" value="Alcohol dehydrogenase, iron-containing"/>
    <property type="match status" value="1"/>
</dbReference>
<dbReference type="Gene3D" id="3.40.50.1970">
    <property type="match status" value="1"/>
</dbReference>
<comment type="caution">
    <text evidence="6">The sequence shown here is derived from an EMBL/GenBank/DDBJ whole genome shotgun (WGS) entry which is preliminary data.</text>
</comment>
<evidence type="ECO:0000256" key="1">
    <source>
        <dbReference type="ARBA" id="ARBA00001962"/>
    </source>
</evidence>
<proteinExistence type="inferred from homology"/>
<dbReference type="PANTHER" id="PTHR11496">
    <property type="entry name" value="ALCOHOL DEHYDROGENASE"/>
    <property type="match status" value="1"/>
</dbReference>
<dbReference type="PANTHER" id="PTHR11496:SF102">
    <property type="entry name" value="ALCOHOL DEHYDROGENASE 4"/>
    <property type="match status" value="1"/>
</dbReference>
<comment type="similarity">
    <text evidence="2">Belongs to the iron-containing alcohol dehydrogenase family.</text>
</comment>
<dbReference type="InterPro" id="IPR056798">
    <property type="entry name" value="ADH_Fe_C"/>
</dbReference>
<protein>
    <submittedName>
        <fullName evidence="6">Alcohol dehydrogenase</fullName>
    </submittedName>
</protein>
<feature type="domain" description="Fe-containing alcohol dehydrogenase-like C-terminal" evidence="5">
    <location>
        <begin position="191"/>
        <end position="376"/>
    </location>
</feature>
<evidence type="ECO:0000313" key="7">
    <source>
        <dbReference type="Proteomes" id="UP000195221"/>
    </source>
</evidence>
<dbReference type="FunFam" id="1.20.1090.10:FF:000001">
    <property type="entry name" value="Aldehyde-alcohol dehydrogenase"/>
    <property type="match status" value="1"/>
</dbReference>
<name>A0A242M9D6_CABSO</name>
<dbReference type="Gene3D" id="1.20.1090.10">
    <property type="entry name" value="Dehydroquinate synthase-like - alpha domain"/>
    <property type="match status" value="1"/>
</dbReference>
<dbReference type="Pfam" id="PF00465">
    <property type="entry name" value="Fe-ADH"/>
    <property type="match status" value="1"/>
</dbReference>
<evidence type="ECO:0000256" key="3">
    <source>
        <dbReference type="ARBA" id="ARBA00023002"/>
    </source>
</evidence>
<dbReference type="GO" id="GO:0004022">
    <property type="term" value="F:alcohol dehydrogenase (NAD+) activity"/>
    <property type="evidence" value="ECO:0007669"/>
    <property type="project" value="TreeGrafter"/>
</dbReference>
<evidence type="ECO:0000313" key="6">
    <source>
        <dbReference type="EMBL" id="OTP67773.1"/>
    </source>
</evidence>
<accession>A0A242M9D6</accession>
<evidence type="ECO:0000259" key="5">
    <source>
        <dbReference type="Pfam" id="PF25137"/>
    </source>
</evidence>
<reference evidence="6 7" key="1">
    <citation type="submission" date="2017-03" db="EMBL/GenBank/DDBJ databases">
        <title>Genome analysis of strain PAMC 26577.</title>
        <authorList>
            <person name="Oh H.-M."/>
            <person name="Yang J.-A."/>
        </authorList>
    </citation>
    <scope>NUCLEOTIDE SEQUENCE [LARGE SCALE GENOMIC DNA]</scope>
    <source>
        <strain evidence="6 7">PAMC 26577</strain>
    </source>
</reference>
<dbReference type="CDD" id="cd08551">
    <property type="entry name" value="Fe-ADH"/>
    <property type="match status" value="1"/>
</dbReference>
<evidence type="ECO:0000256" key="2">
    <source>
        <dbReference type="ARBA" id="ARBA00007358"/>
    </source>
</evidence>
<dbReference type="Pfam" id="PF25137">
    <property type="entry name" value="ADH_Fe_C"/>
    <property type="match status" value="1"/>
</dbReference>
<dbReference type="InterPro" id="IPR001670">
    <property type="entry name" value="ADH_Fe/GldA"/>
</dbReference>
<dbReference type="RefSeq" id="WP_075358256.1">
    <property type="nucleotide sequence ID" value="NZ_MSRG01000025.1"/>
</dbReference>